<organism evidence="2 3">
    <name type="scientific">Apiospora aurea</name>
    <dbReference type="NCBI Taxonomy" id="335848"/>
    <lineage>
        <taxon>Eukaryota</taxon>
        <taxon>Fungi</taxon>
        <taxon>Dikarya</taxon>
        <taxon>Ascomycota</taxon>
        <taxon>Pezizomycotina</taxon>
        <taxon>Sordariomycetes</taxon>
        <taxon>Xylariomycetidae</taxon>
        <taxon>Amphisphaeriales</taxon>
        <taxon>Apiosporaceae</taxon>
        <taxon>Apiospora</taxon>
    </lineage>
</organism>
<feature type="region of interest" description="Disordered" evidence="1">
    <location>
        <begin position="20"/>
        <end position="49"/>
    </location>
</feature>
<proteinExistence type="predicted"/>
<evidence type="ECO:0000313" key="3">
    <source>
        <dbReference type="Proteomes" id="UP001391051"/>
    </source>
</evidence>
<reference evidence="2 3" key="1">
    <citation type="submission" date="2023-01" db="EMBL/GenBank/DDBJ databases">
        <title>Analysis of 21 Apiospora genomes using comparative genomics revels a genus with tremendous synthesis potential of carbohydrate active enzymes and secondary metabolites.</title>
        <authorList>
            <person name="Sorensen T."/>
        </authorList>
    </citation>
    <scope>NUCLEOTIDE SEQUENCE [LARGE SCALE GENOMIC DNA]</scope>
    <source>
        <strain evidence="2 3">CBS 24483</strain>
    </source>
</reference>
<gene>
    <name evidence="2" type="ORF">PG986_002794</name>
</gene>
<dbReference type="RefSeq" id="XP_066704080.1">
    <property type="nucleotide sequence ID" value="XM_066839016.1"/>
</dbReference>
<sequence length="108" mass="12284">MDAAQEENVVRLVITYLRNSGSTRTPEEPEKDIKTGIVDPDDTSQSTGEDLTLSGLNYVAVCMMFVQERHHANHTFDNKFVIDFIKPKLWAQQPLQIPGDEFTLVGFW</sequence>
<comment type="caution">
    <text evidence="2">The sequence shown here is derived from an EMBL/GenBank/DDBJ whole genome shotgun (WGS) entry which is preliminary data.</text>
</comment>
<accession>A0ABR1QPU7</accession>
<evidence type="ECO:0000256" key="1">
    <source>
        <dbReference type="SAM" id="MobiDB-lite"/>
    </source>
</evidence>
<dbReference type="GeneID" id="92072078"/>
<name>A0ABR1QPU7_9PEZI</name>
<dbReference type="Proteomes" id="UP001391051">
    <property type="component" value="Unassembled WGS sequence"/>
</dbReference>
<evidence type="ECO:0000313" key="2">
    <source>
        <dbReference type="EMBL" id="KAK7961969.1"/>
    </source>
</evidence>
<keyword evidence="3" id="KW-1185">Reference proteome</keyword>
<dbReference type="EMBL" id="JAQQWE010000002">
    <property type="protein sequence ID" value="KAK7961969.1"/>
    <property type="molecule type" value="Genomic_DNA"/>
</dbReference>
<protein>
    <submittedName>
        <fullName evidence="2">Uncharacterized protein</fullName>
    </submittedName>
</protein>
<feature type="compositionally biased region" description="Basic and acidic residues" evidence="1">
    <location>
        <begin position="25"/>
        <end position="34"/>
    </location>
</feature>